<dbReference type="SUPFAM" id="SSF158499">
    <property type="entry name" value="DnaD domain-like"/>
    <property type="match status" value="2"/>
</dbReference>
<reference evidence="3 4" key="1">
    <citation type="journal article" date="2006" name="Genome Res.">
        <title>Skewed genomic variability in strains of the toxigenic bacterial pathogen, Clostridium perfringens.</title>
        <authorList>
            <person name="Myers G.S."/>
            <person name="Rasko D.A."/>
            <person name="Cheung J.K."/>
            <person name="Ravel J."/>
            <person name="Seshadri R."/>
            <person name="Deboy R.T."/>
            <person name="Ren Q."/>
            <person name="Varga J."/>
            <person name="Awad M.M."/>
            <person name="Brinkac L.M."/>
            <person name="Daugherty S.C."/>
            <person name="Haft D.H."/>
            <person name="Dodson R.J."/>
            <person name="Madupu R."/>
            <person name="Nelson W.C."/>
            <person name="Rosovitz M.J."/>
            <person name="Sullivan S.A."/>
            <person name="Khouri H."/>
            <person name="Dimitrov G.I."/>
            <person name="Watkins K.L."/>
            <person name="Mulligan S."/>
            <person name="Benton J."/>
            <person name="Radune D."/>
            <person name="Fisher D.J."/>
            <person name="Atkins H.S."/>
            <person name="Hiscox T."/>
            <person name="Jost B.H."/>
            <person name="Billington S.J."/>
            <person name="Songer J.G."/>
            <person name="McClane B.A."/>
            <person name="Titball R.W."/>
            <person name="Rood J.I."/>
            <person name="Melville S.B."/>
            <person name="Paulsen I.T."/>
        </authorList>
    </citation>
    <scope>NUCLEOTIDE SEQUENCE [LARGE SCALE GENOMIC DNA]</scope>
    <source>
        <strain evidence="4">ATCC 13124 / DSM 756 / JCM 1290 / NCIMB 6125 / NCTC 8237 / S 107 / Type A</strain>
    </source>
</reference>
<feature type="domain" description="DnaB/C C-terminal" evidence="2">
    <location>
        <begin position="228"/>
        <end position="282"/>
    </location>
</feature>
<keyword evidence="4" id="KW-1185">Reference proteome</keyword>
<comment type="similarity">
    <text evidence="1">Belongs to the DnaB/DnaD family.</text>
</comment>
<gene>
    <name evidence="3" type="ordered locus">CPF_2939</name>
</gene>
<dbReference type="InterPro" id="IPR017019">
    <property type="entry name" value="DNA_replication_prd_bac"/>
</dbReference>
<dbReference type="EMBL" id="CP000246">
    <property type="protein sequence ID" value="ABG83118.1"/>
    <property type="molecule type" value="Genomic_DNA"/>
</dbReference>
<dbReference type="NCBIfam" id="TIGR01446">
    <property type="entry name" value="DnaD_dom"/>
    <property type="match status" value="2"/>
</dbReference>
<dbReference type="PANTHER" id="PTHR37293">
    <property type="entry name" value="PHAGE REPLICATION PROTEIN-RELATED"/>
    <property type="match status" value="1"/>
</dbReference>
<dbReference type="RefSeq" id="WP_003456897.1">
    <property type="nucleotide sequence ID" value="NC_008261.1"/>
</dbReference>
<dbReference type="PIRSF" id="PIRSF033722">
    <property type="entry name" value="DnaD_CA_C3587_prd"/>
    <property type="match status" value="1"/>
</dbReference>
<organism evidence="3 4">
    <name type="scientific">Clostridium perfringens (strain ATCC 13124 / DSM 756 / JCM 1290 / NCIMB 6125 / NCTC 8237 / Type A)</name>
    <dbReference type="NCBI Taxonomy" id="195103"/>
    <lineage>
        <taxon>Bacteria</taxon>
        <taxon>Bacillati</taxon>
        <taxon>Bacillota</taxon>
        <taxon>Clostridia</taxon>
        <taxon>Eubacteriales</taxon>
        <taxon>Clostridiaceae</taxon>
        <taxon>Clostridium</taxon>
    </lineage>
</organism>
<dbReference type="HOGENOM" id="CLU_050990_1_0_9"/>
<dbReference type="PANTHER" id="PTHR37293:SF5">
    <property type="entry name" value="DNA REPLICATION PROTEIN"/>
    <property type="match status" value="1"/>
</dbReference>
<evidence type="ECO:0000256" key="1">
    <source>
        <dbReference type="ARBA" id="ARBA00093462"/>
    </source>
</evidence>
<accession>A0A0H2YQJ2</accession>
<dbReference type="Pfam" id="PF07261">
    <property type="entry name" value="DnaB_2"/>
    <property type="match status" value="2"/>
</dbReference>
<feature type="domain" description="DnaB/C C-terminal" evidence="2">
    <location>
        <begin position="125"/>
        <end position="197"/>
    </location>
</feature>
<dbReference type="GeneID" id="93000782"/>
<sequence length="333" mass="38546">MSTFMLKNSATKFTPVSNVFLEEYMPKARGEFIKVYLLLLKYNFTGEPGVNSSILATNLNLLESDIMNALNYWHDEGVIKLVPIDKMNNFKIEFLDLSEGNHSSSQNSVDLLSALDENNTKDMLKDIEKLICRPLSTKEMTTYLSWQTELNFSSELILILIEYCVSKGKKDVRYIETVALGWHNAGIKSIEEAQAYITKTEDKWVKIRKILKYLGIQNTEIMKPQETMMEKWLLTYNFSVELILKACDICFERLNRADFKYIDGILGKWFKDGIKTLDDVAKKDIKKTSSIKKPFNKNNSAPIQKKPAREANFTQRDYDYDSLEKQLLGWDIE</sequence>
<dbReference type="Gene3D" id="1.10.10.630">
    <property type="entry name" value="DnaD domain-like"/>
    <property type="match status" value="2"/>
</dbReference>
<dbReference type="STRING" id="195103.CPF_2939"/>
<dbReference type="InterPro" id="IPR006343">
    <property type="entry name" value="DnaB/C_C"/>
</dbReference>
<dbReference type="Proteomes" id="UP000001823">
    <property type="component" value="Chromosome"/>
</dbReference>
<proteinExistence type="inferred from homology"/>
<dbReference type="InterPro" id="IPR034829">
    <property type="entry name" value="DnaD-like_sf"/>
</dbReference>
<dbReference type="InterPro" id="IPR053162">
    <property type="entry name" value="DnaD"/>
</dbReference>
<evidence type="ECO:0000259" key="2">
    <source>
        <dbReference type="Pfam" id="PF07261"/>
    </source>
</evidence>
<dbReference type="AlphaFoldDB" id="A0A0H2YQJ2"/>
<protein>
    <submittedName>
        <fullName evidence="3">DNA replication protein DnaD</fullName>
    </submittedName>
</protein>
<evidence type="ECO:0000313" key="3">
    <source>
        <dbReference type="EMBL" id="ABG83118.1"/>
    </source>
</evidence>
<dbReference type="KEGG" id="cpf:CPF_2939"/>
<evidence type="ECO:0000313" key="4">
    <source>
        <dbReference type="Proteomes" id="UP000001823"/>
    </source>
</evidence>
<dbReference type="PaxDb" id="195103-CPF_2939"/>
<name>A0A0H2YQJ2_CLOP1</name>
<dbReference type="eggNOG" id="COG3935">
    <property type="taxonomic scope" value="Bacteria"/>
</dbReference>